<reference evidence="1" key="1">
    <citation type="submission" date="2023-10" db="EMBL/GenBank/DDBJ databases">
        <authorList>
            <person name="Rodriguez Cubillos JULIANA M."/>
            <person name="De Vega J."/>
        </authorList>
    </citation>
    <scope>NUCLEOTIDE SEQUENCE</scope>
</reference>
<accession>A0ACB0JW83</accession>
<comment type="caution">
    <text evidence="1">The sequence shown here is derived from an EMBL/GenBank/DDBJ whole genome shotgun (WGS) entry which is preliminary data.</text>
</comment>
<gene>
    <name evidence="1" type="ORF">MILVUS5_LOCUS16194</name>
</gene>
<organism evidence="1 2">
    <name type="scientific">Trifolium pratense</name>
    <name type="common">Red clover</name>
    <dbReference type="NCBI Taxonomy" id="57577"/>
    <lineage>
        <taxon>Eukaryota</taxon>
        <taxon>Viridiplantae</taxon>
        <taxon>Streptophyta</taxon>
        <taxon>Embryophyta</taxon>
        <taxon>Tracheophyta</taxon>
        <taxon>Spermatophyta</taxon>
        <taxon>Magnoliopsida</taxon>
        <taxon>eudicotyledons</taxon>
        <taxon>Gunneridae</taxon>
        <taxon>Pentapetalae</taxon>
        <taxon>rosids</taxon>
        <taxon>fabids</taxon>
        <taxon>Fabales</taxon>
        <taxon>Fabaceae</taxon>
        <taxon>Papilionoideae</taxon>
        <taxon>50 kb inversion clade</taxon>
        <taxon>NPAAA clade</taxon>
        <taxon>Hologalegina</taxon>
        <taxon>IRL clade</taxon>
        <taxon>Trifolieae</taxon>
        <taxon>Trifolium</taxon>
    </lineage>
</organism>
<proteinExistence type="predicted"/>
<evidence type="ECO:0000313" key="1">
    <source>
        <dbReference type="EMBL" id="CAJ2647733.1"/>
    </source>
</evidence>
<dbReference type="EMBL" id="CASHSV030000109">
    <property type="protein sequence ID" value="CAJ2647733.1"/>
    <property type="molecule type" value="Genomic_DNA"/>
</dbReference>
<evidence type="ECO:0000313" key="2">
    <source>
        <dbReference type="Proteomes" id="UP001177021"/>
    </source>
</evidence>
<protein>
    <submittedName>
        <fullName evidence="1">Uncharacterized protein</fullName>
    </submittedName>
</protein>
<dbReference type="Proteomes" id="UP001177021">
    <property type="component" value="Unassembled WGS sequence"/>
</dbReference>
<sequence>MRALSWNCRGLGNPRSVRALSRLIKLENPHLVFLMETRLKVDEMERIKIKCGFSSCLSVACTGSGRDRAGGISLLWQDQVNLSVINFSLNHILCSIVDGERGDNWFMSCMYGFPDEHNKRKTWDLIQQISNQVGNKWICLGDLNDILSPDEKLGGNTRSQTQMGIGRQVMEACGLQDMGFDGYPYTWTNGRQDSENIQCRLDRAMATEDFLNRFSPFKVVHLQRHGSDHAAILISLEHQDPSRKKRIHLFRFEEVWTKDKNCEDEVRNSWLNAGGQCVNKIEAMKCLDQVFNDYQIRTIRKDIEQVEEKLNNHNVWLETPEEVRKFKEMENRHAELLHLEEIIWRQRSRAVWLQDGDRNTKFFFAKASQRKKVNEIRKLKDHNGIWRNGEENVERVLIDYYSDLFATSDPSNIEETAQVVQGKLREDHKERPPGDINKTFLTLIPKNKNPTTPKDFRPISLCNVLMKIVTKCIANRIKPILPEIIDEEQSAFVQGRLITDNALIAMECFHWLKKKKKGRKGMMALKLDMAKAYDRIEWPFVKATLISMGFPTKMVDLIMRCISTVSYQILINGQPSKRFTAERGLRQGDPLSPYLFILCADVFSGLLHQKVAANSIHGLKIARQAPQISHLFFADDSLLFTRANQHEAESIMEILSTYQKASGQMVNMDKSEVSFSRNMLNEEKEMICNKMGVKTVDTHSRYLGLPVVFGRSKKVVFSLVQDRVWKKLKGWKEKCLSQAGKEILIKSIVQAIPNYIMSCYKLPDGCCKEIESMAARFWWGSNEGGRKLHWMSWDRMAKAKNRGGMGFRCFKDFNKALLGKHGWRLMTDETSLVARIFKARYYPRNSFMEANVGYQPSYAWRSIVSAKDILEVGARWSVGNGAKIRIWQDRWIPNQSDFKVWSPVNSLSEDALVETLIDSDTKQWKRDLIHSCFNRTEAKQILSISLSQRLPMDKLVWHWEKDGDYSVRSAHHLLQDIKNRDTPGSSISHSSTLWKEIWRAPIPNRVRNFMWRLAKNILPTRDNLSKKGILLENICPLCQSEIESTEHLFMHCQLAKLTWFSSQLGHHIPQNMNLNSWLLHGLQCNEHMAVRIFCTTLWKFWNGRNQCVFKNKPLNPIDIAQQAMDFVNELGTCSKKINIPTHPNNLESNLEPSVAENCLFVDAGCFAGGTTGWGLVCLDGSAAVRASACLFDNIEVEPLVAEALGVRWCLQFAINHNMKRISLASDAAVVVNSLNIKCCIAAIDSIILDCKMLMKQFEFVSVYYVRRSSNVIAHKLVGLSRSIGSKTWMGSLPHQLQADPLPVPLFAAF</sequence>
<name>A0ACB0JW83_TRIPR</name>
<keyword evidence="2" id="KW-1185">Reference proteome</keyword>